<dbReference type="InterPro" id="IPR047057">
    <property type="entry name" value="MerR_fam"/>
</dbReference>
<gene>
    <name evidence="9" type="ORF">Z051_14870</name>
</gene>
<dbReference type="NCBIfam" id="TIGR01950">
    <property type="entry name" value="SoxR"/>
    <property type="match status" value="1"/>
</dbReference>
<keyword evidence="7" id="KW-0804">Transcription</keyword>
<dbReference type="PANTHER" id="PTHR30204">
    <property type="entry name" value="REDOX-CYCLING DRUG-SENSING TRANSCRIPTIONAL ACTIVATOR SOXR"/>
    <property type="match status" value="1"/>
</dbReference>
<feature type="domain" description="HTH merR-type" evidence="8">
    <location>
        <begin position="9"/>
        <end position="77"/>
    </location>
</feature>
<proteinExistence type="predicted"/>
<evidence type="ECO:0000256" key="4">
    <source>
        <dbReference type="ARBA" id="ARBA00023014"/>
    </source>
</evidence>
<keyword evidence="1" id="KW-0001">2Fe-2S</keyword>
<keyword evidence="4" id="KW-0411">Iron-sulfur</keyword>
<dbReference type="GO" id="GO:0006979">
    <property type="term" value="P:response to oxidative stress"/>
    <property type="evidence" value="ECO:0007669"/>
    <property type="project" value="InterPro"/>
</dbReference>
<dbReference type="AlphaFoldDB" id="A0A0M8PFH4"/>
<evidence type="ECO:0000313" key="9">
    <source>
        <dbReference type="EMBL" id="KOS55464.1"/>
    </source>
</evidence>
<protein>
    <submittedName>
        <fullName evidence="9">Transcriptional regulator</fullName>
    </submittedName>
</protein>
<keyword evidence="3" id="KW-0408">Iron</keyword>
<reference evidence="10" key="2">
    <citation type="submission" date="2015-01" db="EMBL/GenBank/DDBJ databases">
        <title>Draft genome sequence of potential hydrocarbon metabolising strain of Rhodococcus rhodochrous.</title>
        <authorList>
            <person name="Aggarwal R.K."/>
            <person name="Dawar C."/>
        </authorList>
    </citation>
    <scope>NUCLEOTIDE SEQUENCE [LARGE SCALE GENOMIC DNA]</scope>
    <source>
        <strain evidence="10">KG-21</strain>
    </source>
</reference>
<organism evidence="9 10">
    <name type="scientific">Rhodococcus rhodochrous KG-21</name>
    <dbReference type="NCBI Taxonomy" id="1441923"/>
    <lineage>
        <taxon>Bacteria</taxon>
        <taxon>Bacillati</taxon>
        <taxon>Actinomycetota</taxon>
        <taxon>Actinomycetes</taxon>
        <taxon>Mycobacteriales</taxon>
        <taxon>Nocardiaceae</taxon>
        <taxon>Rhodococcus</taxon>
    </lineage>
</organism>
<comment type="caution">
    <text evidence="9">The sequence shown here is derived from an EMBL/GenBank/DDBJ whole genome shotgun (WGS) entry which is preliminary data.</text>
</comment>
<keyword evidence="5" id="KW-0805">Transcription regulation</keyword>
<evidence type="ECO:0000256" key="5">
    <source>
        <dbReference type="ARBA" id="ARBA00023015"/>
    </source>
</evidence>
<reference evidence="9 10" key="1">
    <citation type="journal article" date="2015" name="Genome Announc.">
        <title>Draft Genome Sequence of Rhodococcus rhodochrous Strain KG-21, a Soil Isolate from Oil Fields of Krishna-Godavari Basin, India.</title>
        <authorList>
            <person name="Dawar C."/>
            <person name="Aggarwal R.K."/>
        </authorList>
    </citation>
    <scope>NUCLEOTIDE SEQUENCE [LARGE SCALE GENOMIC DNA]</scope>
    <source>
        <strain evidence="9 10">KG-21</strain>
    </source>
</reference>
<evidence type="ECO:0000256" key="1">
    <source>
        <dbReference type="ARBA" id="ARBA00022714"/>
    </source>
</evidence>
<dbReference type="InterPro" id="IPR009061">
    <property type="entry name" value="DNA-bd_dom_put_sf"/>
</dbReference>
<dbReference type="Pfam" id="PF09278">
    <property type="entry name" value="MerR-DNA-bind"/>
    <property type="match status" value="1"/>
</dbReference>
<evidence type="ECO:0000313" key="10">
    <source>
        <dbReference type="Proteomes" id="UP000037712"/>
    </source>
</evidence>
<evidence type="ECO:0000256" key="6">
    <source>
        <dbReference type="ARBA" id="ARBA00023125"/>
    </source>
</evidence>
<dbReference type="PRINTS" id="PR00040">
    <property type="entry name" value="HTHMERR"/>
</dbReference>
<evidence type="ECO:0000256" key="2">
    <source>
        <dbReference type="ARBA" id="ARBA00022723"/>
    </source>
</evidence>
<evidence type="ECO:0000259" key="8">
    <source>
        <dbReference type="PROSITE" id="PS50937"/>
    </source>
</evidence>
<keyword evidence="6" id="KW-0238">DNA-binding</keyword>
<name>A0A0M8PFH4_RHORH</name>
<dbReference type="SMART" id="SM00422">
    <property type="entry name" value="HTH_MERR"/>
    <property type="match status" value="1"/>
</dbReference>
<dbReference type="InterPro" id="IPR010211">
    <property type="entry name" value="Redox-sen_tscrpt-act_SoxR"/>
</dbReference>
<dbReference type="InterPro" id="IPR015358">
    <property type="entry name" value="Tscrpt_reg_MerR_DNA-bd"/>
</dbReference>
<sequence>MTSRTSEELLAIGEVSRRTGAAVSAIRYYESLGLVTAHRTAGGTRRFPRHTIRRISIIQLATRFGIPLVEVAEVFSALPVERPPTRRDWMRISRAWHERLEERKQAIDRMQRELAGCIGCGCLSLQACTLFNPGDRLGEDGAGARRVDPGAR</sequence>
<evidence type="ECO:0000256" key="7">
    <source>
        <dbReference type="ARBA" id="ARBA00023163"/>
    </source>
</evidence>
<dbReference type="RefSeq" id="WP_054373343.1">
    <property type="nucleotide sequence ID" value="NZ_AZYO01000037.1"/>
</dbReference>
<dbReference type="GO" id="GO:0003677">
    <property type="term" value="F:DNA binding"/>
    <property type="evidence" value="ECO:0007669"/>
    <property type="project" value="UniProtKB-KW"/>
</dbReference>
<dbReference type="GO" id="GO:0051537">
    <property type="term" value="F:2 iron, 2 sulfur cluster binding"/>
    <property type="evidence" value="ECO:0007669"/>
    <property type="project" value="UniProtKB-KW"/>
</dbReference>
<dbReference type="PROSITE" id="PS50937">
    <property type="entry name" value="HTH_MERR_2"/>
    <property type="match status" value="1"/>
</dbReference>
<dbReference type="Pfam" id="PF00376">
    <property type="entry name" value="MerR"/>
    <property type="match status" value="1"/>
</dbReference>
<evidence type="ECO:0000256" key="3">
    <source>
        <dbReference type="ARBA" id="ARBA00023004"/>
    </source>
</evidence>
<dbReference type="SUPFAM" id="SSF46955">
    <property type="entry name" value="Putative DNA-binding domain"/>
    <property type="match status" value="1"/>
</dbReference>
<dbReference type="PANTHER" id="PTHR30204:SF0">
    <property type="entry name" value="REDOX-SENSITIVE TRANSCRIPTIONAL ACTIVATOR SOXR"/>
    <property type="match status" value="1"/>
</dbReference>
<dbReference type="Gene3D" id="1.10.1660.10">
    <property type="match status" value="1"/>
</dbReference>
<keyword evidence="2" id="KW-0479">Metal-binding</keyword>
<dbReference type="GO" id="GO:0003700">
    <property type="term" value="F:DNA-binding transcription factor activity"/>
    <property type="evidence" value="ECO:0007669"/>
    <property type="project" value="InterPro"/>
</dbReference>
<dbReference type="Proteomes" id="UP000037712">
    <property type="component" value="Unassembled WGS sequence"/>
</dbReference>
<accession>A0A0M8PFH4</accession>
<dbReference type="PATRIC" id="fig|1441923.3.peg.3253"/>
<dbReference type="EMBL" id="AZYO01000037">
    <property type="protein sequence ID" value="KOS55464.1"/>
    <property type="molecule type" value="Genomic_DNA"/>
</dbReference>
<dbReference type="InterPro" id="IPR000551">
    <property type="entry name" value="MerR-type_HTH_dom"/>
</dbReference>
<dbReference type="GO" id="GO:0046872">
    <property type="term" value="F:metal ion binding"/>
    <property type="evidence" value="ECO:0007669"/>
    <property type="project" value="UniProtKB-KW"/>
</dbReference>